<dbReference type="Pfam" id="PF01420">
    <property type="entry name" value="Methylase_S"/>
    <property type="match status" value="1"/>
</dbReference>
<name>A0A4S5E038_9MICC</name>
<dbReference type="GO" id="GO:0003677">
    <property type="term" value="F:DNA binding"/>
    <property type="evidence" value="ECO:0007669"/>
    <property type="project" value="UniProtKB-KW"/>
</dbReference>
<keyword evidence="3" id="KW-0238">DNA-binding</keyword>
<protein>
    <recommendedName>
        <fullName evidence="4">Type I restriction modification DNA specificity domain-containing protein</fullName>
    </recommendedName>
</protein>
<evidence type="ECO:0000256" key="2">
    <source>
        <dbReference type="ARBA" id="ARBA00022747"/>
    </source>
</evidence>
<keyword evidence="6" id="KW-1185">Reference proteome</keyword>
<dbReference type="RefSeq" id="WP_136455749.1">
    <property type="nucleotide sequence ID" value="NZ_SSWH01000021.1"/>
</dbReference>
<accession>A0A4S5E038</accession>
<evidence type="ECO:0000313" key="6">
    <source>
        <dbReference type="Proteomes" id="UP000305233"/>
    </source>
</evidence>
<evidence type="ECO:0000256" key="3">
    <source>
        <dbReference type="ARBA" id="ARBA00023125"/>
    </source>
</evidence>
<dbReference type="Gene3D" id="3.90.220.20">
    <property type="entry name" value="DNA methylase specificity domains"/>
    <property type="match status" value="1"/>
</dbReference>
<sequence length="189" mass="21401">MPDEVPPWVENAAVPTVAGLRVALDKPVSLAEAQAWDMFKLNDLFELRKGRRLTKADRKHGNVRFIGATEFNNGVTDMCDVTPNAPEHTLTVAYNGSVGSTFYQDEPYFACDDVNVLVPRTEISKWALLFVAAAIKHERHRFTYGYKWTLARMRETTVRLPVREDGQPDWSYTESVMHGLPFSAAIVER</sequence>
<dbReference type="EMBL" id="SSWH01000021">
    <property type="protein sequence ID" value="THJ64651.1"/>
    <property type="molecule type" value="Genomic_DNA"/>
</dbReference>
<evidence type="ECO:0000313" key="5">
    <source>
        <dbReference type="EMBL" id="THJ64651.1"/>
    </source>
</evidence>
<dbReference type="GO" id="GO:0009307">
    <property type="term" value="P:DNA restriction-modification system"/>
    <property type="evidence" value="ECO:0007669"/>
    <property type="project" value="UniProtKB-KW"/>
</dbReference>
<comment type="similarity">
    <text evidence="1">Belongs to the type-I restriction system S methylase family.</text>
</comment>
<comment type="caution">
    <text evidence="5">The sequence shown here is derived from an EMBL/GenBank/DDBJ whole genome shotgun (WGS) entry which is preliminary data.</text>
</comment>
<feature type="domain" description="Type I restriction modification DNA specificity" evidence="4">
    <location>
        <begin position="36"/>
        <end position="172"/>
    </location>
</feature>
<evidence type="ECO:0000256" key="1">
    <source>
        <dbReference type="ARBA" id="ARBA00010923"/>
    </source>
</evidence>
<dbReference type="OrthoDB" id="5109672at2"/>
<dbReference type="Proteomes" id="UP000305233">
    <property type="component" value="Unassembled WGS sequence"/>
</dbReference>
<organism evidence="5 6">
    <name type="scientific">Arthrobacter echini</name>
    <dbReference type="NCBI Taxonomy" id="1529066"/>
    <lineage>
        <taxon>Bacteria</taxon>
        <taxon>Bacillati</taxon>
        <taxon>Actinomycetota</taxon>
        <taxon>Actinomycetes</taxon>
        <taxon>Micrococcales</taxon>
        <taxon>Micrococcaceae</taxon>
        <taxon>Arthrobacter</taxon>
    </lineage>
</organism>
<dbReference type="InterPro" id="IPR044946">
    <property type="entry name" value="Restrct_endonuc_typeI_TRD_sf"/>
</dbReference>
<evidence type="ECO:0000259" key="4">
    <source>
        <dbReference type="Pfam" id="PF01420"/>
    </source>
</evidence>
<dbReference type="InterPro" id="IPR000055">
    <property type="entry name" value="Restrct_endonuc_typeI_TRD"/>
</dbReference>
<reference evidence="5 6" key="1">
    <citation type="submission" date="2019-04" db="EMBL/GenBank/DDBJ databases">
        <authorList>
            <person name="Liu Q."/>
            <person name="Xin Y.-H."/>
        </authorList>
    </citation>
    <scope>NUCLEOTIDE SEQUENCE [LARGE SCALE GENOMIC DNA]</scope>
    <source>
        <strain evidence="5 6">AM23</strain>
    </source>
</reference>
<dbReference type="AlphaFoldDB" id="A0A4S5E038"/>
<dbReference type="SUPFAM" id="SSF116734">
    <property type="entry name" value="DNA methylase specificity domain"/>
    <property type="match status" value="1"/>
</dbReference>
<proteinExistence type="inferred from homology"/>
<gene>
    <name evidence="5" type="ORF">E8P82_14435</name>
</gene>
<keyword evidence="2" id="KW-0680">Restriction system</keyword>